<dbReference type="InterPro" id="IPR014284">
    <property type="entry name" value="RNA_pol_sigma-70_dom"/>
</dbReference>
<comment type="caution">
    <text evidence="8">The sequence shown here is derived from an EMBL/GenBank/DDBJ whole genome shotgun (WGS) entry which is preliminary data.</text>
</comment>
<name>A0ABP8H9S0_9BURK</name>
<dbReference type="SUPFAM" id="SSF88946">
    <property type="entry name" value="Sigma2 domain of RNA polymerase sigma factors"/>
    <property type="match status" value="1"/>
</dbReference>
<dbReference type="InterPro" id="IPR013325">
    <property type="entry name" value="RNA_pol_sigma_r2"/>
</dbReference>
<keyword evidence="2" id="KW-0805">Transcription regulation</keyword>
<feature type="domain" description="RNA polymerase sigma factor 70 region 4 type 2" evidence="7">
    <location>
        <begin position="113"/>
        <end position="163"/>
    </location>
</feature>
<protein>
    <recommendedName>
        <fullName evidence="10">Sigma-70 family RNA polymerase sigma factor</fullName>
    </recommendedName>
</protein>
<dbReference type="Pfam" id="PF08281">
    <property type="entry name" value="Sigma70_r4_2"/>
    <property type="match status" value="1"/>
</dbReference>
<evidence type="ECO:0000256" key="2">
    <source>
        <dbReference type="ARBA" id="ARBA00023015"/>
    </source>
</evidence>
<evidence type="ECO:0000256" key="3">
    <source>
        <dbReference type="ARBA" id="ARBA00023082"/>
    </source>
</evidence>
<evidence type="ECO:0008006" key="10">
    <source>
        <dbReference type="Google" id="ProtNLM"/>
    </source>
</evidence>
<evidence type="ECO:0000259" key="6">
    <source>
        <dbReference type="Pfam" id="PF04542"/>
    </source>
</evidence>
<keyword evidence="4" id="KW-0238">DNA-binding</keyword>
<dbReference type="PANTHER" id="PTHR43133">
    <property type="entry name" value="RNA POLYMERASE ECF-TYPE SIGMA FACTO"/>
    <property type="match status" value="1"/>
</dbReference>
<dbReference type="Gene3D" id="1.10.1740.10">
    <property type="match status" value="1"/>
</dbReference>
<dbReference type="InterPro" id="IPR013249">
    <property type="entry name" value="RNA_pol_sigma70_r4_t2"/>
</dbReference>
<evidence type="ECO:0000259" key="7">
    <source>
        <dbReference type="Pfam" id="PF08281"/>
    </source>
</evidence>
<dbReference type="PANTHER" id="PTHR43133:SF8">
    <property type="entry name" value="RNA POLYMERASE SIGMA FACTOR HI_1459-RELATED"/>
    <property type="match status" value="1"/>
</dbReference>
<evidence type="ECO:0000313" key="8">
    <source>
        <dbReference type="EMBL" id="GAA4336248.1"/>
    </source>
</evidence>
<evidence type="ECO:0000256" key="4">
    <source>
        <dbReference type="ARBA" id="ARBA00023125"/>
    </source>
</evidence>
<reference evidence="9" key="1">
    <citation type="journal article" date="2019" name="Int. J. Syst. Evol. Microbiol.">
        <title>The Global Catalogue of Microorganisms (GCM) 10K type strain sequencing project: providing services to taxonomists for standard genome sequencing and annotation.</title>
        <authorList>
            <consortium name="The Broad Institute Genomics Platform"/>
            <consortium name="The Broad Institute Genome Sequencing Center for Infectious Disease"/>
            <person name="Wu L."/>
            <person name="Ma J."/>
        </authorList>
    </citation>
    <scope>NUCLEOTIDE SEQUENCE [LARGE SCALE GENOMIC DNA]</scope>
    <source>
        <strain evidence="9">JCM 17666</strain>
    </source>
</reference>
<organism evidence="8 9">
    <name type="scientific">Pigmentiphaga soli</name>
    <dbReference type="NCBI Taxonomy" id="1007095"/>
    <lineage>
        <taxon>Bacteria</taxon>
        <taxon>Pseudomonadati</taxon>
        <taxon>Pseudomonadota</taxon>
        <taxon>Betaproteobacteria</taxon>
        <taxon>Burkholderiales</taxon>
        <taxon>Alcaligenaceae</taxon>
        <taxon>Pigmentiphaga</taxon>
    </lineage>
</organism>
<keyword evidence="5" id="KW-0804">Transcription</keyword>
<accession>A0ABP8H9S0</accession>
<dbReference type="InterPro" id="IPR007627">
    <property type="entry name" value="RNA_pol_sigma70_r2"/>
</dbReference>
<evidence type="ECO:0000256" key="1">
    <source>
        <dbReference type="ARBA" id="ARBA00010641"/>
    </source>
</evidence>
<dbReference type="NCBIfam" id="TIGR02937">
    <property type="entry name" value="sigma70-ECF"/>
    <property type="match status" value="1"/>
</dbReference>
<dbReference type="InterPro" id="IPR036388">
    <property type="entry name" value="WH-like_DNA-bd_sf"/>
</dbReference>
<evidence type="ECO:0000313" key="9">
    <source>
        <dbReference type="Proteomes" id="UP001501671"/>
    </source>
</evidence>
<gene>
    <name evidence="8" type="ORF">GCM10023144_30380</name>
</gene>
<comment type="similarity">
    <text evidence="1">Belongs to the sigma-70 factor family. ECF subfamily.</text>
</comment>
<dbReference type="Proteomes" id="UP001501671">
    <property type="component" value="Unassembled WGS sequence"/>
</dbReference>
<dbReference type="InterPro" id="IPR039425">
    <property type="entry name" value="RNA_pol_sigma-70-like"/>
</dbReference>
<dbReference type="EMBL" id="BAABFO010000014">
    <property type="protein sequence ID" value="GAA4336248.1"/>
    <property type="molecule type" value="Genomic_DNA"/>
</dbReference>
<dbReference type="InterPro" id="IPR013324">
    <property type="entry name" value="RNA_pol_sigma_r3/r4-like"/>
</dbReference>
<dbReference type="Pfam" id="PF04542">
    <property type="entry name" value="Sigma70_r2"/>
    <property type="match status" value="1"/>
</dbReference>
<proteinExistence type="inferred from homology"/>
<sequence length="259" mass="28454">MTSAVPPHPLADDEALRKRLIALARRWLAHGSEAEDLVQDAYLRTAAGALPPTEAGREAWLVTVLHHLCIDFLRRQGRYRTILAQAAEETPHRPDDDWPQRLADQAQRVEAALAHLSRTLAPGDAAAVLLYEIFGFSHAELGSLAGRSEDASRQHLHRLLRRLRSTPIGPRPDEIEEEEGDDAAYLFALCRHALTQRDPGGLVAVLRACRPQAMAALANAVAGGVREDMAASCMARRIHIRNLLTWAAHTEDCCALCGL</sequence>
<evidence type="ECO:0000256" key="5">
    <source>
        <dbReference type="ARBA" id="ARBA00023163"/>
    </source>
</evidence>
<dbReference type="Gene3D" id="1.10.10.10">
    <property type="entry name" value="Winged helix-like DNA-binding domain superfamily/Winged helix DNA-binding domain"/>
    <property type="match status" value="1"/>
</dbReference>
<feature type="domain" description="RNA polymerase sigma-70 region 2" evidence="6">
    <location>
        <begin position="15"/>
        <end position="78"/>
    </location>
</feature>
<keyword evidence="3" id="KW-0731">Sigma factor</keyword>
<keyword evidence="9" id="KW-1185">Reference proteome</keyword>
<dbReference type="SUPFAM" id="SSF88659">
    <property type="entry name" value="Sigma3 and sigma4 domains of RNA polymerase sigma factors"/>
    <property type="match status" value="1"/>
</dbReference>